<dbReference type="PANTHER" id="PTHR31339:SF5">
    <property type="entry name" value="HYDROLASE FAMILY 28 PROTEIN, PUTATIVE, EXPRESSED-RELATED"/>
    <property type="match status" value="1"/>
</dbReference>
<gene>
    <name evidence="8" type="ORF">V8G54_030828</name>
</gene>
<dbReference type="Proteomes" id="UP001374535">
    <property type="component" value="Chromosome 9"/>
</dbReference>
<keyword evidence="5 6" id="KW-0326">Glycosidase</keyword>
<dbReference type="Gene3D" id="2.160.20.10">
    <property type="entry name" value="Single-stranded right-handed beta-helix, Pectin lyase-like"/>
    <property type="match status" value="1"/>
</dbReference>
<evidence type="ECO:0000256" key="5">
    <source>
        <dbReference type="ARBA" id="ARBA00023295"/>
    </source>
</evidence>
<dbReference type="GO" id="GO:0004650">
    <property type="term" value="F:polygalacturonase activity"/>
    <property type="evidence" value="ECO:0007669"/>
    <property type="project" value="InterPro"/>
</dbReference>
<dbReference type="SMART" id="SM00710">
    <property type="entry name" value="PbH1"/>
    <property type="match status" value="5"/>
</dbReference>
<keyword evidence="7" id="KW-0812">Transmembrane</keyword>
<reference evidence="8 9" key="1">
    <citation type="journal article" date="2023" name="Life. Sci Alliance">
        <title>Evolutionary insights into 3D genome organization and epigenetic landscape of Vigna mungo.</title>
        <authorList>
            <person name="Junaid A."/>
            <person name="Singh B."/>
            <person name="Bhatia S."/>
        </authorList>
    </citation>
    <scope>NUCLEOTIDE SEQUENCE [LARGE SCALE GENOMIC DNA]</scope>
    <source>
        <strain evidence="8">Urdbean</strain>
    </source>
</reference>
<dbReference type="EMBL" id="CP144692">
    <property type="protein sequence ID" value="WVY98677.1"/>
    <property type="molecule type" value="Genomic_DNA"/>
</dbReference>
<dbReference type="GO" id="GO:0005975">
    <property type="term" value="P:carbohydrate metabolic process"/>
    <property type="evidence" value="ECO:0007669"/>
    <property type="project" value="InterPro"/>
</dbReference>
<feature type="non-terminal residue" evidence="8">
    <location>
        <position position="1"/>
    </location>
</feature>
<evidence type="ECO:0000256" key="2">
    <source>
        <dbReference type="ARBA" id="ARBA00008834"/>
    </source>
</evidence>
<evidence type="ECO:0000313" key="8">
    <source>
        <dbReference type="EMBL" id="WVY98677.1"/>
    </source>
</evidence>
<dbReference type="SUPFAM" id="SSF51126">
    <property type="entry name" value="Pectin lyase-like"/>
    <property type="match status" value="1"/>
</dbReference>
<dbReference type="Pfam" id="PF00295">
    <property type="entry name" value="Glyco_hydro_28"/>
    <property type="match status" value="1"/>
</dbReference>
<evidence type="ECO:0000256" key="1">
    <source>
        <dbReference type="ARBA" id="ARBA00004191"/>
    </source>
</evidence>
<keyword evidence="4 6" id="KW-0378">Hydrolase</keyword>
<accession>A0AAQ3MX69</accession>
<evidence type="ECO:0008006" key="10">
    <source>
        <dbReference type="Google" id="ProtNLM"/>
    </source>
</evidence>
<protein>
    <recommendedName>
        <fullName evidence="10">Polygalacturonase</fullName>
    </recommendedName>
</protein>
<sequence>YLVGIIYEIALLLFLFFCPYVLLPPLVLPSSSLHTLLPSHLPFSLSWRGEQTHEEASNELCQPFVVQINSRIEKDLAEANLVNIGRRQNLLERKPKWSIYVALEALVFVTVLLLIVLSTAVGGQDDHGPCKQKVLDPRPHSVSILEFGAVGDGKTLNTVAFQNAVFYAKSFADKGGAQLYVPSGKWLSGSFNLTSHLTLFLERGATIIASQDYAHWPAVDPLPSYGRGIDVPGDNGIIDGQGSVWWDLIRTHSLNYSRPHIIELIGSDDIVISNLTLLNSPAWSIHPVYCSNVRIQNITVHAPTEFPYTSGIVPDSSEHVCIDNSNISTGHDAIVLKSGWDQYGVAYGKPTSNVHISGVYLQSSSGAGLAFGSEMSGGISGITAEHLHIINSTIGIELKTTRGRGGYMRNIFISDTKLENIYLGISMTGFSGSHPDDKYDPNAVPVVGNVTFENVIGANVAIAGNFSGIVDSPFTPIFLSNVTFSTGSESSSSWFCSNVKGVSEEVFPEPCPDLQNTLSNFSSIFSSLHPSYSYVSSA</sequence>
<organism evidence="8 9">
    <name type="scientific">Vigna mungo</name>
    <name type="common">Black gram</name>
    <name type="synonym">Phaseolus mungo</name>
    <dbReference type="NCBI Taxonomy" id="3915"/>
    <lineage>
        <taxon>Eukaryota</taxon>
        <taxon>Viridiplantae</taxon>
        <taxon>Streptophyta</taxon>
        <taxon>Embryophyta</taxon>
        <taxon>Tracheophyta</taxon>
        <taxon>Spermatophyta</taxon>
        <taxon>Magnoliopsida</taxon>
        <taxon>eudicotyledons</taxon>
        <taxon>Gunneridae</taxon>
        <taxon>Pentapetalae</taxon>
        <taxon>rosids</taxon>
        <taxon>fabids</taxon>
        <taxon>Fabales</taxon>
        <taxon>Fabaceae</taxon>
        <taxon>Papilionoideae</taxon>
        <taxon>50 kb inversion clade</taxon>
        <taxon>NPAAA clade</taxon>
        <taxon>indigoferoid/millettioid clade</taxon>
        <taxon>Phaseoleae</taxon>
        <taxon>Vigna</taxon>
    </lineage>
</organism>
<dbReference type="InterPro" id="IPR012334">
    <property type="entry name" value="Pectin_lyas_fold"/>
</dbReference>
<dbReference type="InterPro" id="IPR000743">
    <property type="entry name" value="Glyco_hydro_28"/>
</dbReference>
<dbReference type="AlphaFoldDB" id="A0AAQ3MX69"/>
<evidence type="ECO:0000313" key="9">
    <source>
        <dbReference type="Proteomes" id="UP001374535"/>
    </source>
</evidence>
<evidence type="ECO:0000256" key="3">
    <source>
        <dbReference type="ARBA" id="ARBA00022512"/>
    </source>
</evidence>
<feature type="transmembrane region" description="Helical" evidence="7">
    <location>
        <begin position="97"/>
        <end position="121"/>
    </location>
</feature>
<keyword evidence="7" id="KW-1133">Transmembrane helix</keyword>
<evidence type="ECO:0000256" key="4">
    <source>
        <dbReference type="ARBA" id="ARBA00022801"/>
    </source>
</evidence>
<keyword evidence="7" id="KW-0472">Membrane</keyword>
<dbReference type="PANTHER" id="PTHR31339">
    <property type="entry name" value="PECTIN LYASE-RELATED"/>
    <property type="match status" value="1"/>
</dbReference>
<keyword evidence="3" id="KW-0134">Cell wall</keyword>
<proteinExistence type="inferred from homology"/>
<dbReference type="InterPro" id="IPR011050">
    <property type="entry name" value="Pectin_lyase_fold/virulence"/>
</dbReference>
<evidence type="ECO:0000256" key="6">
    <source>
        <dbReference type="RuleBase" id="RU361169"/>
    </source>
</evidence>
<dbReference type="InterPro" id="IPR051801">
    <property type="entry name" value="GH28_Enzymes"/>
</dbReference>
<name>A0AAQ3MX69_VIGMU</name>
<comment type="subcellular location">
    <subcellularLocation>
        <location evidence="1">Secreted</location>
        <location evidence="1">Cell wall</location>
    </subcellularLocation>
</comment>
<feature type="transmembrane region" description="Helical" evidence="7">
    <location>
        <begin position="6"/>
        <end position="28"/>
    </location>
</feature>
<comment type="similarity">
    <text evidence="2 6">Belongs to the glycosyl hydrolase 28 family.</text>
</comment>
<evidence type="ECO:0000256" key="7">
    <source>
        <dbReference type="SAM" id="Phobius"/>
    </source>
</evidence>
<keyword evidence="3" id="KW-0964">Secreted</keyword>
<dbReference type="InterPro" id="IPR006626">
    <property type="entry name" value="PbH1"/>
</dbReference>
<keyword evidence="9" id="KW-1185">Reference proteome</keyword>